<dbReference type="EMBL" id="JAJEKE010000007">
    <property type="protein sequence ID" value="MCQ1529834.1"/>
    <property type="molecule type" value="Genomic_DNA"/>
</dbReference>
<sequence>MNFFIEISENKVLLSSFTAWFIAQFMKICLTLYKDKKLDLTRFVGSGGMPSSHTSFVTALATSVGKINGWDSTSFAITLCFALVVMYDAAGVRRAAGNQAKVLNIIIDDLSQHKPLGEEKLKELIGHTPKEVLAGAILGIIIANLLA</sequence>
<protein>
    <submittedName>
        <fullName evidence="1">Divergent PAP2 family protein</fullName>
    </submittedName>
</protein>
<dbReference type="Pfam" id="PF02681">
    <property type="entry name" value="DUF212"/>
    <property type="match status" value="1"/>
</dbReference>
<dbReference type="RefSeq" id="WP_255227352.1">
    <property type="nucleotide sequence ID" value="NZ_JAJEKE010000007.1"/>
</dbReference>
<proteinExistence type="predicted"/>
<dbReference type="Proteomes" id="UP001651880">
    <property type="component" value="Unassembled WGS sequence"/>
</dbReference>
<keyword evidence="2" id="KW-1185">Reference proteome</keyword>
<evidence type="ECO:0000313" key="2">
    <source>
        <dbReference type="Proteomes" id="UP001651880"/>
    </source>
</evidence>
<reference evidence="1 2" key="1">
    <citation type="submission" date="2021-10" db="EMBL/GenBank/DDBJ databases">
        <title>Lutispora strain m25 sp. nov., a thermophilic, non-spore-forming bacterium isolated from a lab-scale methanogenic bioreactor digesting anaerobic sludge.</title>
        <authorList>
            <person name="El Houari A."/>
            <person name="Mcdonald J."/>
        </authorList>
    </citation>
    <scope>NUCLEOTIDE SEQUENCE [LARGE SCALE GENOMIC DNA]</scope>
    <source>
        <strain evidence="2">m25</strain>
    </source>
</reference>
<accession>A0ABT1NGV6</accession>
<organism evidence="1 2">
    <name type="scientific">Lutispora saccharofermentans</name>
    <dbReference type="NCBI Taxonomy" id="3024236"/>
    <lineage>
        <taxon>Bacteria</taxon>
        <taxon>Bacillati</taxon>
        <taxon>Bacillota</taxon>
        <taxon>Clostridia</taxon>
        <taxon>Lutisporales</taxon>
        <taxon>Lutisporaceae</taxon>
        <taxon>Lutispora</taxon>
    </lineage>
</organism>
<comment type="caution">
    <text evidence="1">The sequence shown here is derived from an EMBL/GenBank/DDBJ whole genome shotgun (WGS) entry which is preliminary data.</text>
</comment>
<dbReference type="PANTHER" id="PTHR31446">
    <property type="entry name" value="ACID PHOSPHATASE/VANADIUM-DEPENDENT HALOPEROXIDASE-RELATED PROTEIN"/>
    <property type="match status" value="1"/>
</dbReference>
<dbReference type="InterPro" id="IPR003832">
    <property type="entry name" value="DUF212"/>
</dbReference>
<dbReference type="PANTHER" id="PTHR31446:SF29">
    <property type="entry name" value="ACID PHOSPHATASE_VANADIUM-DEPENDENT HALOPEROXIDASE-RELATED PROTEIN"/>
    <property type="match status" value="1"/>
</dbReference>
<evidence type="ECO:0000313" key="1">
    <source>
        <dbReference type="EMBL" id="MCQ1529834.1"/>
    </source>
</evidence>
<name>A0ABT1NGV6_9FIRM</name>
<gene>
    <name evidence="1" type="ORF">LJD61_09790</name>
</gene>